<reference evidence="2 3" key="1">
    <citation type="journal article" date="2015" name="Int. J. Syst. Evol. Microbiol.">
        <title>Exiguobacterium enclense sp. nov., isolated from sediment.</title>
        <authorList>
            <person name="Dastager S.G."/>
            <person name="Mawlankar R."/>
            <person name="Sonalkar V.V."/>
            <person name="Thorat M.N."/>
            <person name="Mual P."/>
            <person name="Verma A."/>
            <person name="Krishnamurthi S."/>
            <person name="Tang S.K."/>
            <person name="Li W.J."/>
        </authorList>
    </citation>
    <scope>NUCLEOTIDE SEQUENCE [LARGE SCALE GENOMIC DNA]</scope>
    <source>
        <strain evidence="2 3">NIO-1109</strain>
    </source>
</reference>
<dbReference type="RefSeq" id="WP_058265357.1">
    <property type="nucleotide sequence ID" value="NZ_FMYN01000002.1"/>
</dbReference>
<proteinExistence type="predicted"/>
<dbReference type="AlphaFoldDB" id="A0A0V8GH90"/>
<dbReference type="Pfam" id="PF05076">
    <property type="entry name" value="SUFU"/>
    <property type="match status" value="1"/>
</dbReference>
<dbReference type="OrthoDB" id="1249375at2"/>
<organism evidence="2 3">
    <name type="scientific">Exiguobacterium indicum</name>
    <dbReference type="NCBI Taxonomy" id="296995"/>
    <lineage>
        <taxon>Bacteria</taxon>
        <taxon>Bacillati</taxon>
        <taxon>Bacillota</taxon>
        <taxon>Bacilli</taxon>
        <taxon>Bacillales</taxon>
        <taxon>Bacillales Family XII. Incertae Sedis</taxon>
        <taxon>Exiguobacterium</taxon>
    </lineage>
</organism>
<evidence type="ECO:0000313" key="2">
    <source>
        <dbReference type="EMBL" id="KSU49627.1"/>
    </source>
</evidence>
<evidence type="ECO:0000313" key="3">
    <source>
        <dbReference type="Proteomes" id="UP000053797"/>
    </source>
</evidence>
<accession>A0A0V8GH90</accession>
<comment type="caution">
    <text evidence="2">The sequence shown here is derived from an EMBL/GenBank/DDBJ whole genome shotgun (WGS) entry which is preliminary data.</text>
</comment>
<dbReference type="EMBL" id="LNQL01000002">
    <property type="protein sequence ID" value="KSU49627.1"/>
    <property type="molecule type" value="Genomic_DNA"/>
</dbReference>
<feature type="domain" description="Suppressor of fused-like" evidence="1">
    <location>
        <begin position="25"/>
        <end position="185"/>
    </location>
</feature>
<dbReference type="InterPro" id="IPR020941">
    <property type="entry name" value="SUFU-like_domain"/>
</dbReference>
<name>A0A0V8GH90_9BACL</name>
<dbReference type="Proteomes" id="UP000053797">
    <property type="component" value="Unassembled WGS sequence"/>
</dbReference>
<sequence>MNYLDHLEQHCGEFTEAFPIEELEQKNVQILKFKDAPFKEIYTIASLGLLFHPLQTEDGSLMHQEIMMSAEQPDVQDEIIFLLWQLAEYAMRTGHAFDAAEYYPLPEGIFEKYQFSSVYVTSPVYFDESFFLFETDSNVGNEPDTVLPVWFVPIFESEEKYIEKYGANRFEDLLFETDELVDFNRKPLV</sequence>
<protein>
    <recommendedName>
        <fullName evidence="1">Suppressor of fused-like domain-containing protein</fullName>
    </recommendedName>
</protein>
<evidence type="ECO:0000259" key="1">
    <source>
        <dbReference type="Pfam" id="PF05076"/>
    </source>
</evidence>
<gene>
    <name evidence="2" type="ORF">AS033_09730</name>
</gene>